<organism evidence="3">
    <name type="scientific">Mytilinidion resinicola</name>
    <dbReference type="NCBI Taxonomy" id="574789"/>
    <lineage>
        <taxon>Eukaryota</taxon>
        <taxon>Fungi</taxon>
        <taxon>Dikarya</taxon>
        <taxon>Ascomycota</taxon>
        <taxon>Pezizomycotina</taxon>
        <taxon>Dothideomycetes</taxon>
        <taxon>Pleosporomycetidae</taxon>
        <taxon>Mytilinidiales</taxon>
        <taxon>Mytilinidiaceae</taxon>
        <taxon>Mytilinidion</taxon>
    </lineage>
</organism>
<dbReference type="InterPro" id="IPR041411">
    <property type="entry name" value="Ldi"/>
</dbReference>
<reference evidence="5" key="2">
    <citation type="submission" date="2020-04" db="EMBL/GenBank/DDBJ databases">
        <authorList>
            <consortium name="NCBI Genome Project"/>
        </authorList>
    </citation>
    <scope>NUCLEOTIDE SEQUENCE</scope>
    <source>
        <strain evidence="5">CBS 304.34</strain>
    </source>
</reference>
<keyword evidence="4" id="KW-1185">Reference proteome</keyword>
<keyword evidence="1" id="KW-0472">Membrane</keyword>
<evidence type="ECO:0000313" key="3">
    <source>
        <dbReference type="EMBL" id="KAF2817070.1"/>
    </source>
</evidence>
<gene>
    <name evidence="3 5" type="ORF">BDZ99DRAFT_430902</name>
</gene>
<feature type="domain" description="Linalool dehydratase/isomerase" evidence="2">
    <location>
        <begin position="149"/>
        <end position="452"/>
    </location>
</feature>
<reference evidence="5" key="3">
    <citation type="submission" date="2025-04" db="UniProtKB">
        <authorList>
            <consortium name="RefSeq"/>
        </authorList>
    </citation>
    <scope>IDENTIFICATION</scope>
    <source>
        <strain evidence="5">CBS 304.34</strain>
    </source>
</reference>
<feature type="transmembrane region" description="Helical" evidence="1">
    <location>
        <begin position="49"/>
        <end position="66"/>
    </location>
</feature>
<protein>
    <recommendedName>
        <fullName evidence="2">Linalool dehydratase/isomerase domain-containing protein</fullName>
    </recommendedName>
</protein>
<proteinExistence type="predicted"/>
<keyword evidence="1" id="KW-1133">Transmembrane helix</keyword>
<reference evidence="3 5" key="1">
    <citation type="journal article" date="2020" name="Stud. Mycol.">
        <title>101 Dothideomycetes genomes: a test case for predicting lifestyles and emergence of pathogens.</title>
        <authorList>
            <person name="Haridas S."/>
            <person name="Albert R."/>
            <person name="Binder M."/>
            <person name="Bloem J."/>
            <person name="Labutti K."/>
            <person name="Salamov A."/>
            <person name="Andreopoulos B."/>
            <person name="Baker S."/>
            <person name="Barry K."/>
            <person name="Bills G."/>
            <person name="Bluhm B."/>
            <person name="Cannon C."/>
            <person name="Castanera R."/>
            <person name="Culley D."/>
            <person name="Daum C."/>
            <person name="Ezra D."/>
            <person name="Gonzalez J."/>
            <person name="Henrissat B."/>
            <person name="Kuo A."/>
            <person name="Liang C."/>
            <person name="Lipzen A."/>
            <person name="Lutzoni F."/>
            <person name="Magnuson J."/>
            <person name="Mondo S."/>
            <person name="Nolan M."/>
            <person name="Ohm R."/>
            <person name="Pangilinan J."/>
            <person name="Park H.-J."/>
            <person name="Ramirez L."/>
            <person name="Alfaro M."/>
            <person name="Sun H."/>
            <person name="Tritt A."/>
            <person name="Yoshinaga Y."/>
            <person name="Zwiers L.-H."/>
            <person name="Turgeon B."/>
            <person name="Goodwin S."/>
            <person name="Spatafora J."/>
            <person name="Crous P."/>
            <person name="Grigoriev I."/>
        </authorList>
    </citation>
    <scope>NUCLEOTIDE SEQUENCE</scope>
    <source>
        <strain evidence="3 5">CBS 304.34</strain>
    </source>
</reference>
<sequence>MMNTIFTPIAIFLWFWAGVVQFPAGIYLGSATIAAYKARYMERDSLLKATYGIAATASLLVLGITFKTNRSYAASQEAQRLERNKYIETEVRNCEQIRKATVQEEVPGSRELNDDEISAMRYLINLTRQPFDSWNGFTHRDQWREGAYRYPLYQIVYALSSLQCSVMPNYHGALSKAQRAALEKVLQPSVLYYWATEAFWGRHSLNWDPIKWENIMLSGWYMMALMMYTSTTRDLRYTKPGSLVFKVTPFHSYPHSIHTIMDALVDNWETARFCLYACEPNWVYTLCNLYGMQGALVYDRFFKTNRLRDILPKFKKLWYSDFTTPDGSIVALRSGLAGIQMPISGACVTASTAVQCAAVFPEYSEQLWAITKREHTERDETGKTTGLKLGAGDHVDAGLYTMHPEAMPGKTWVYMAAKEKGDRDLASHLAASVSAAAGPLLSDGCGGTYAANNSTLNNAAFANARFNGTNMFVNTLLHGPPEHTFQGPLLADAPYPEVVVAKAWSRGEDLDLVLYNGAGKGTFYLSIERLKPGMKYKWEQGVGGEFIADEKGNAAVGVWVEGRTPVHIKPVD</sequence>
<dbReference type="OrthoDB" id="9979195at2759"/>
<dbReference type="GeneID" id="54458159"/>
<evidence type="ECO:0000313" key="4">
    <source>
        <dbReference type="Proteomes" id="UP000504636"/>
    </source>
</evidence>
<dbReference type="RefSeq" id="XP_033584034.1">
    <property type="nucleotide sequence ID" value="XM_033717266.1"/>
</dbReference>
<evidence type="ECO:0000256" key="1">
    <source>
        <dbReference type="SAM" id="Phobius"/>
    </source>
</evidence>
<dbReference type="EMBL" id="MU003692">
    <property type="protein sequence ID" value="KAF2817070.1"/>
    <property type="molecule type" value="Genomic_DNA"/>
</dbReference>
<evidence type="ECO:0000313" key="5">
    <source>
        <dbReference type="RefSeq" id="XP_033584034.1"/>
    </source>
</evidence>
<accession>A0A6A6Z7U0</accession>
<feature type="transmembrane region" description="Helical" evidence="1">
    <location>
        <begin position="6"/>
        <end position="28"/>
    </location>
</feature>
<keyword evidence="1" id="KW-0812">Transmembrane</keyword>
<dbReference type="AlphaFoldDB" id="A0A6A6Z7U0"/>
<dbReference type="Pfam" id="PF18566">
    <property type="entry name" value="Ldi"/>
    <property type="match status" value="1"/>
</dbReference>
<dbReference type="Proteomes" id="UP000504636">
    <property type="component" value="Unplaced"/>
</dbReference>
<name>A0A6A6Z7U0_9PEZI</name>
<evidence type="ECO:0000259" key="2">
    <source>
        <dbReference type="Pfam" id="PF18566"/>
    </source>
</evidence>